<sequence length="139" mass="14832">MKGSTSGVTLMFVQLAIPAVQSLSSLSMPIFPSGYTTNLVPRSVYTFGKSSSAAALTAAVAKEPGTGEFCIEMVPSKKVCIVFLGEVYAIGVATLIPENNYLIHNVHEESSSISNRYKEMTELTKKDGGDSIKGGEYNK</sequence>
<gene>
    <name evidence="5" type="ORF">MKW98_020178</name>
</gene>
<evidence type="ECO:0000256" key="1">
    <source>
        <dbReference type="ARBA" id="ARBA00022741"/>
    </source>
</evidence>
<evidence type="ECO:0000313" key="6">
    <source>
        <dbReference type="Proteomes" id="UP001202328"/>
    </source>
</evidence>
<dbReference type="Proteomes" id="UP001202328">
    <property type="component" value="Unassembled WGS sequence"/>
</dbReference>
<feature type="signal peptide" evidence="3">
    <location>
        <begin position="1"/>
        <end position="22"/>
    </location>
</feature>
<evidence type="ECO:0000256" key="3">
    <source>
        <dbReference type="SAM" id="SignalP"/>
    </source>
</evidence>
<dbReference type="EMBL" id="JAJJMB010012369">
    <property type="protein sequence ID" value="KAI3877697.1"/>
    <property type="molecule type" value="Genomic_DNA"/>
</dbReference>
<keyword evidence="6" id="KW-1185">Reference proteome</keyword>
<name>A0AAD4S9S5_9MAGN</name>
<dbReference type="InterPro" id="IPR027417">
    <property type="entry name" value="P-loop_NTPase"/>
</dbReference>
<accession>A0AAD4S9S5</accession>
<keyword evidence="3" id="KW-0732">Signal</keyword>
<comment type="caution">
    <text evidence="5">The sequence shown here is derived from an EMBL/GenBank/DDBJ whole genome shotgun (WGS) entry which is preliminary data.</text>
</comment>
<dbReference type="InterPro" id="IPR001208">
    <property type="entry name" value="MCM_dom"/>
</dbReference>
<protein>
    <recommendedName>
        <fullName evidence="4">MCM C-terminal AAA(+) ATPase domain-containing protein</fullName>
    </recommendedName>
</protein>
<evidence type="ECO:0000313" key="5">
    <source>
        <dbReference type="EMBL" id="KAI3877697.1"/>
    </source>
</evidence>
<proteinExistence type="predicted"/>
<keyword evidence="1" id="KW-0547">Nucleotide-binding</keyword>
<reference evidence="5" key="1">
    <citation type="submission" date="2022-04" db="EMBL/GenBank/DDBJ databases">
        <title>A functionally conserved STORR gene fusion in Papaver species that diverged 16.8 million years ago.</title>
        <authorList>
            <person name="Catania T."/>
        </authorList>
    </citation>
    <scope>NUCLEOTIDE SEQUENCE</scope>
    <source>
        <strain evidence="5">S-188037</strain>
    </source>
</reference>
<dbReference type="GO" id="GO:0003677">
    <property type="term" value="F:DNA binding"/>
    <property type="evidence" value="ECO:0007669"/>
    <property type="project" value="InterPro"/>
</dbReference>
<organism evidence="5 6">
    <name type="scientific">Papaver atlanticum</name>
    <dbReference type="NCBI Taxonomy" id="357466"/>
    <lineage>
        <taxon>Eukaryota</taxon>
        <taxon>Viridiplantae</taxon>
        <taxon>Streptophyta</taxon>
        <taxon>Embryophyta</taxon>
        <taxon>Tracheophyta</taxon>
        <taxon>Spermatophyta</taxon>
        <taxon>Magnoliopsida</taxon>
        <taxon>Ranunculales</taxon>
        <taxon>Papaveraceae</taxon>
        <taxon>Papaveroideae</taxon>
        <taxon>Papaver</taxon>
    </lineage>
</organism>
<evidence type="ECO:0000259" key="4">
    <source>
        <dbReference type="Pfam" id="PF00493"/>
    </source>
</evidence>
<feature type="domain" description="MCM C-terminal AAA(+) ATPase" evidence="4">
    <location>
        <begin position="35"/>
        <end position="72"/>
    </location>
</feature>
<evidence type="ECO:0000256" key="2">
    <source>
        <dbReference type="ARBA" id="ARBA00022840"/>
    </source>
</evidence>
<keyword evidence="2" id="KW-0067">ATP-binding</keyword>
<dbReference type="Pfam" id="PF00493">
    <property type="entry name" value="MCM"/>
    <property type="match status" value="1"/>
</dbReference>
<dbReference type="GO" id="GO:0005524">
    <property type="term" value="F:ATP binding"/>
    <property type="evidence" value="ECO:0007669"/>
    <property type="project" value="UniProtKB-KW"/>
</dbReference>
<dbReference type="Gene3D" id="3.40.50.300">
    <property type="entry name" value="P-loop containing nucleotide triphosphate hydrolases"/>
    <property type="match status" value="1"/>
</dbReference>
<feature type="chain" id="PRO_5042171281" description="MCM C-terminal AAA(+) ATPase domain-containing protein" evidence="3">
    <location>
        <begin position="23"/>
        <end position="139"/>
    </location>
</feature>
<dbReference type="AlphaFoldDB" id="A0AAD4S9S5"/>